<feature type="repeat" description="WD" evidence="3">
    <location>
        <begin position="278"/>
        <end position="319"/>
    </location>
</feature>
<dbReference type="Proteomes" id="UP000641646">
    <property type="component" value="Unassembled WGS sequence"/>
</dbReference>
<dbReference type="PROSITE" id="PS50294">
    <property type="entry name" value="WD_REPEATS_REGION"/>
    <property type="match status" value="6"/>
</dbReference>
<evidence type="ECO:0000313" key="4">
    <source>
        <dbReference type="EMBL" id="MBD2181435.1"/>
    </source>
</evidence>
<dbReference type="AlphaFoldDB" id="A0A926VCZ1"/>
<dbReference type="PROSITE" id="PS50082">
    <property type="entry name" value="WD_REPEATS_2"/>
    <property type="match status" value="6"/>
</dbReference>
<dbReference type="RefSeq" id="WP_190464213.1">
    <property type="nucleotide sequence ID" value="NZ_JACJPW010000020.1"/>
</dbReference>
<feature type="repeat" description="WD" evidence="3">
    <location>
        <begin position="152"/>
        <end position="193"/>
    </location>
</feature>
<feature type="repeat" description="WD" evidence="3">
    <location>
        <begin position="377"/>
        <end position="401"/>
    </location>
</feature>
<dbReference type="Gene3D" id="2.130.10.10">
    <property type="entry name" value="YVTN repeat-like/Quinoprotein amine dehydrogenase"/>
    <property type="match status" value="3"/>
</dbReference>
<feature type="repeat" description="WD" evidence="3">
    <location>
        <begin position="320"/>
        <end position="363"/>
    </location>
</feature>
<dbReference type="PRINTS" id="PR00320">
    <property type="entry name" value="GPROTEINBRPT"/>
</dbReference>
<keyword evidence="1 3" id="KW-0853">WD repeat</keyword>
<dbReference type="SMART" id="SM00320">
    <property type="entry name" value="WD40"/>
    <property type="match status" value="7"/>
</dbReference>
<evidence type="ECO:0000256" key="3">
    <source>
        <dbReference type="PROSITE-ProRule" id="PRU00221"/>
    </source>
</evidence>
<dbReference type="PANTHER" id="PTHR22847:SF637">
    <property type="entry name" value="WD REPEAT DOMAIN 5B"/>
    <property type="match status" value="1"/>
</dbReference>
<feature type="repeat" description="WD" evidence="3">
    <location>
        <begin position="194"/>
        <end position="235"/>
    </location>
</feature>
<accession>A0A926VCZ1</accession>
<comment type="caution">
    <text evidence="4">The sequence shown here is derived from an EMBL/GenBank/DDBJ whole genome shotgun (WGS) entry which is preliminary data.</text>
</comment>
<protein>
    <submittedName>
        <fullName evidence="4">WD40 repeat domain-containing protein</fullName>
    </submittedName>
</protein>
<dbReference type="InterPro" id="IPR036322">
    <property type="entry name" value="WD40_repeat_dom_sf"/>
</dbReference>
<dbReference type="EMBL" id="JACJPW010000020">
    <property type="protein sequence ID" value="MBD2181435.1"/>
    <property type="molecule type" value="Genomic_DNA"/>
</dbReference>
<dbReference type="CDD" id="cd00200">
    <property type="entry name" value="WD40"/>
    <property type="match status" value="1"/>
</dbReference>
<dbReference type="InterPro" id="IPR015943">
    <property type="entry name" value="WD40/YVTN_repeat-like_dom_sf"/>
</dbReference>
<keyword evidence="2" id="KW-0677">Repeat</keyword>
<reference evidence="4" key="2">
    <citation type="submission" date="2020-08" db="EMBL/GenBank/DDBJ databases">
        <authorList>
            <person name="Chen M."/>
            <person name="Teng W."/>
            <person name="Zhao L."/>
            <person name="Hu C."/>
            <person name="Zhou Y."/>
            <person name="Han B."/>
            <person name="Song L."/>
            <person name="Shu W."/>
        </authorList>
    </citation>
    <scope>NUCLEOTIDE SEQUENCE</scope>
    <source>
        <strain evidence="4">FACHB-1375</strain>
    </source>
</reference>
<sequence>MAIAKLSCGAIILSALLQFSSYQNYRVSLGNSGRPIWDCGSVCFVSRSQIDPWTTNPKSSVAKVDIVTGSGAIPILGSPQVEDMASKTPTSRQIQNPKSIALRHSQYPVYAIAFIPRSQILVSGGYDELTKDGREGTIKLWDLKNGQLLRTLKGHTDQVRAIAISPDGKILASGSDDKSIKLWNPNTGQLLRTLTGHSDWIAAVAISPDGKTLVSGSFDNTIKIWDLHSGQLRRTLTGHTDPVQSIAFTPDGTTLASASNDKTIKLWNLRTGQLQNTLTGHTNFVLSVVISPDGTTLASAGYDKTIKLWNLRSNKLENTLKGHADLVPGIAISPDGKILASIEGSWDNTVKLWDLHSGEFLGDLPAHKSNVVIKGESIAFSPQGNFLASGNNDGIIEIWQY</sequence>
<dbReference type="PROSITE" id="PS00678">
    <property type="entry name" value="WD_REPEATS_1"/>
    <property type="match status" value="3"/>
</dbReference>
<dbReference type="Pfam" id="PF00400">
    <property type="entry name" value="WD40"/>
    <property type="match status" value="2"/>
</dbReference>
<dbReference type="InterPro" id="IPR020472">
    <property type="entry name" value="WD40_PAC1"/>
</dbReference>
<dbReference type="InterPro" id="IPR001680">
    <property type="entry name" value="WD40_rpt"/>
</dbReference>
<keyword evidence="5" id="KW-1185">Reference proteome</keyword>
<dbReference type="PANTHER" id="PTHR22847">
    <property type="entry name" value="WD40 REPEAT PROTEIN"/>
    <property type="match status" value="1"/>
</dbReference>
<proteinExistence type="predicted"/>
<dbReference type="InterPro" id="IPR019775">
    <property type="entry name" value="WD40_repeat_CS"/>
</dbReference>
<gene>
    <name evidence="4" type="ORF">H6G03_09995</name>
</gene>
<evidence type="ECO:0000313" key="5">
    <source>
        <dbReference type="Proteomes" id="UP000641646"/>
    </source>
</evidence>
<dbReference type="SUPFAM" id="SSF50978">
    <property type="entry name" value="WD40 repeat-like"/>
    <property type="match status" value="1"/>
</dbReference>
<feature type="repeat" description="WD" evidence="3">
    <location>
        <begin position="236"/>
        <end position="277"/>
    </location>
</feature>
<reference evidence="4" key="1">
    <citation type="journal article" date="2015" name="ISME J.">
        <title>Draft Genome Sequence of Streptomyces incarnatus NRRL8089, which Produces the Nucleoside Antibiotic Sinefungin.</title>
        <authorList>
            <person name="Oshima K."/>
            <person name="Hattori M."/>
            <person name="Shimizu H."/>
            <person name="Fukuda K."/>
            <person name="Nemoto M."/>
            <person name="Inagaki K."/>
            <person name="Tamura T."/>
        </authorList>
    </citation>
    <scope>NUCLEOTIDE SEQUENCE</scope>
    <source>
        <strain evidence="4">FACHB-1375</strain>
    </source>
</reference>
<dbReference type="Pfam" id="PF25173">
    <property type="entry name" value="Beta-prop_WDR3_1st"/>
    <property type="match status" value="1"/>
</dbReference>
<organism evidence="4 5">
    <name type="scientific">Aerosakkonema funiforme FACHB-1375</name>
    <dbReference type="NCBI Taxonomy" id="2949571"/>
    <lineage>
        <taxon>Bacteria</taxon>
        <taxon>Bacillati</taxon>
        <taxon>Cyanobacteriota</taxon>
        <taxon>Cyanophyceae</taxon>
        <taxon>Oscillatoriophycideae</taxon>
        <taxon>Aerosakkonematales</taxon>
        <taxon>Aerosakkonemataceae</taxon>
        <taxon>Aerosakkonema</taxon>
    </lineage>
</organism>
<evidence type="ECO:0000256" key="2">
    <source>
        <dbReference type="ARBA" id="ARBA00022737"/>
    </source>
</evidence>
<evidence type="ECO:0000256" key="1">
    <source>
        <dbReference type="ARBA" id="ARBA00022574"/>
    </source>
</evidence>
<name>A0A926VCZ1_9CYAN</name>